<evidence type="ECO:0000313" key="2">
    <source>
        <dbReference type="Proteomes" id="UP000593833"/>
    </source>
</evidence>
<name>A0A7M2J4E5_PSEFL</name>
<dbReference type="AlphaFoldDB" id="A0A7M2J4E5"/>
<reference evidence="1 2" key="1">
    <citation type="submission" date="2020-10" db="EMBL/GenBank/DDBJ databases">
        <title>Complete genome sequence of a novel Pseudomonas fluorescens strain isolated from the flower of kumarahou (Pomaderris kumeraho).</title>
        <authorList>
            <person name="Summers M.C."/>
            <person name="Nowak V."/>
            <person name="Fairhurst M.J."/>
            <person name="Owen J.G."/>
            <person name="Gerth M.L."/>
            <person name="Patrick W.M."/>
        </authorList>
    </citation>
    <scope>NUCLEOTIDE SEQUENCE [LARGE SCALE GENOMIC DNA]</scope>
    <source>
        <strain evidence="1 2">KF1</strain>
    </source>
</reference>
<dbReference type="Proteomes" id="UP000593833">
    <property type="component" value="Chromosome"/>
</dbReference>
<organism evidence="1 2">
    <name type="scientific">Pseudomonas fluorescens</name>
    <dbReference type="NCBI Taxonomy" id="294"/>
    <lineage>
        <taxon>Bacteria</taxon>
        <taxon>Pseudomonadati</taxon>
        <taxon>Pseudomonadota</taxon>
        <taxon>Gammaproteobacteria</taxon>
        <taxon>Pseudomonadales</taxon>
        <taxon>Pseudomonadaceae</taxon>
        <taxon>Pseudomonas</taxon>
    </lineage>
</organism>
<evidence type="ECO:0000313" key="1">
    <source>
        <dbReference type="EMBL" id="QOU03804.1"/>
    </source>
</evidence>
<protein>
    <submittedName>
        <fullName evidence="1">Uncharacterized protein</fullName>
    </submittedName>
</protein>
<gene>
    <name evidence="1" type="ORF">IM720_24335</name>
</gene>
<dbReference type="RefSeq" id="WP_193689679.1">
    <property type="nucleotide sequence ID" value="NZ_CP063233.1"/>
</dbReference>
<dbReference type="EMBL" id="CP063233">
    <property type="protein sequence ID" value="QOU03804.1"/>
    <property type="molecule type" value="Genomic_DNA"/>
</dbReference>
<proteinExistence type="predicted"/>
<accession>A0A7M2J4E5</accession>
<sequence>MEKPVVPEQLASRIARLAESAPRRIIFKLKSDTALDVKRILGNFKEVVQRIYSEKSYRILWFRCKDGSITVAIAGTRPVIAHVELFLAHGRMSGLFESGSIVYEGMGAKSFQAHVERQLRQYVTTQVEHSFGGTNP</sequence>